<evidence type="ECO:0000256" key="1">
    <source>
        <dbReference type="SAM" id="MobiDB-lite"/>
    </source>
</evidence>
<name>A0AA88CMX0_FICCA</name>
<dbReference type="Gramene" id="FCD_00002126-RA">
    <property type="protein sequence ID" value="FCD_00002126-RA:cds"/>
    <property type="gene ID" value="FCD_00002126"/>
</dbReference>
<feature type="compositionally biased region" description="Polar residues" evidence="1">
    <location>
        <begin position="7"/>
        <end position="18"/>
    </location>
</feature>
<feature type="region of interest" description="Disordered" evidence="1">
    <location>
        <begin position="1"/>
        <end position="31"/>
    </location>
</feature>
<evidence type="ECO:0000313" key="2">
    <source>
        <dbReference type="EMBL" id="GMN23890.1"/>
    </source>
</evidence>
<organism evidence="2 3">
    <name type="scientific">Ficus carica</name>
    <name type="common">Common fig</name>
    <dbReference type="NCBI Taxonomy" id="3494"/>
    <lineage>
        <taxon>Eukaryota</taxon>
        <taxon>Viridiplantae</taxon>
        <taxon>Streptophyta</taxon>
        <taxon>Embryophyta</taxon>
        <taxon>Tracheophyta</taxon>
        <taxon>Spermatophyta</taxon>
        <taxon>Magnoliopsida</taxon>
        <taxon>eudicotyledons</taxon>
        <taxon>Gunneridae</taxon>
        <taxon>Pentapetalae</taxon>
        <taxon>rosids</taxon>
        <taxon>fabids</taxon>
        <taxon>Rosales</taxon>
        <taxon>Moraceae</taxon>
        <taxon>Ficeae</taxon>
        <taxon>Ficus</taxon>
    </lineage>
</organism>
<evidence type="ECO:0000313" key="3">
    <source>
        <dbReference type="Proteomes" id="UP001187192"/>
    </source>
</evidence>
<sequence>MSRISDGDNSLQQHSAAATTGVVDDLPQPESPDLSSVVFKFENLLCSTTLTTAAGDPFSSVASPRPTDLENQWKIGISSENLALPDGYPTLPVMANHHATPPPSDHQPVKPTVPTGCPVPPTKSNRSSIREPSAGFLRCRAHRGDCLATSPLCWIWTPFAVGRDLGCLASLFPAVEPTVVIEQPLPPTRICATHGSHDI</sequence>
<gene>
    <name evidence="2" type="ORF">TIFTF001_000322</name>
</gene>
<keyword evidence="3" id="KW-1185">Reference proteome</keyword>
<dbReference type="EMBL" id="BTGU01000001">
    <property type="protein sequence ID" value="GMN23890.1"/>
    <property type="molecule type" value="Genomic_DNA"/>
</dbReference>
<comment type="caution">
    <text evidence="2">The sequence shown here is derived from an EMBL/GenBank/DDBJ whole genome shotgun (WGS) entry which is preliminary data.</text>
</comment>
<proteinExistence type="predicted"/>
<protein>
    <submittedName>
        <fullName evidence="2">Uncharacterized protein</fullName>
    </submittedName>
</protein>
<dbReference type="AlphaFoldDB" id="A0AA88CMX0"/>
<reference evidence="2" key="1">
    <citation type="submission" date="2023-07" db="EMBL/GenBank/DDBJ databases">
        <title>draft genome sequence of fig (Ficus carica).</title>
        <authorList>
            <person name="Takahashi T."/>
            <person name="Nishimura K."/>
        </authorList>
    </citation>
    <scope>NUCLEOTIDE SEQUENCE</scope>
</reference>
<accession>A0AA88CMX0</accession>
<dbReference type="Proteomes" id="UP001187192">
    <property type="component" value="Unassembled WGS sequence"/>
</dbReference>